<dbReference type="Proteomes" id="UP000299102">
    <property type="component" value="Unassembled WGS sequence"/>
</dbReference>
<organism evidence="1 2">
    <name type="scientific">Eumeta variegata</name>
    <name type="common">Bagworm moth</name>
    <name type="synonym">Eumeta japonica</name>
    <dbReference type="NCBI Taxonomy" id="151549"/>
    <lineage>
        <taxon>Eukaryota</taxon>
        <taxon>Metazoa</taxon>
        <taxon>Ecdysozoa</taxon>
        <taxon>Arthropoda</taxon>
        <taxon>Hexapoda</taxon>
        <taxon>Insecta</taxon>
        <taxon>Pterygota</taxon>
        <taxon>Neoptera</taxon>
        <taxon>Endopterygota</taxon>
        <taxon>Lepidoptera</taxon>
        <taxon>Glossata</taxon>
        <taxon>Ditrysia</taxon>
        <taxon>Tineoidea</taxon>
        <taxon>Psychidae</taxon>
        <taxon>Oiketicinae</taxon>
        <taxon>Eumeta</taxon>
    </lineage>
</organism>
<accession>A0A4C1TGA4</accession>
<dbReference type="OrthoDB" id="10063284at2759"/>
<gene>
    <name evidence="1" type="ORF">EVAR_10261_1</name>
</gene>
<dbReference type="PANTHER" id="PTHR45749">
    <property type="match status" value="1"/>
</dbReference>
<proteinExistence type="predicted"/>
<dbReference type="STRING" id="151549.A0A4C1TGA4"/>
<sequence length="359" mass="41207">MSITFKFFDVDESRVRECFLAYKPVTDSSGEGLTGIFLDEIVDKYDIDMNDCRRQGYDNGTNMRLFMFFSNAAKRWEVISKYVKSLTLKNVCDTRWESRVNSLQAVRYQNAEIKNALEEEYQQSSDSVANSELQMQAYLKLFLFERQSYSQRRNKFSTRSKNNKKNDAREIIDFEKPCCSRFLPNDVTLAIESTSASSSNSEASSPVKIPFAPSTKKKRLNLPSLALACDRTAVSDRAAAIIASSVCLNRYLNPDLKKIVDNVIQRNGHFGHLENALIAMLGDDMESILRDIAEQTETIPEFEPIRARKKKKMYSYENEDNAPMDPEILFKINVFYPMLDTTINSIETRFMQLSIINDS</sequence>
<dbReference type="AlphaFoldDB" id="A0A4C1TGA4"/>
<protein>
    <submittedName>
        <fullName evidence="1">Uncharacterized protein</fullName>
    </submittedName>
</protein>
<comment type="caution">
    <text evidence="1">The sequence shown here is derived from an EMBL/GenBank/DDBJ whole genome shotgun (WGS) entry which is preliminary data.</text>
</comment>
<dbReference type="PANTHER" id="PTHR45749:SF21">
    <property type="entry name" value="DUF4371 DOMAIN-CONTAINING PROTEIN"/>
    <property type="match status" value="1"/>
</dbReference>
<name>A0A4C1TGA4_EUMVA</name>
<reference evidence="1 2" key="1">
    <citation type="journal article" date="2019" name="Commun. Biol.">
        <title>The bagworm genome reveals a unique fibroin gene that provides high tensile strength.</title>
        <authorList>
            <person name="Kono N."/>
            <person name="Nakamura H."/>
            <person name="Ohtoshi R."/>
            <person name="Tomita M."/>
            <person name="Numata K."/>
            <person name="Arakawa K."/>
        </authorList>
    </citation>
    <scope>NUCLEOTIDE SEQUENCE [LARGE SCALE GENOMIC DNA]</scope>
</reference>
<evidence type="ECO:0000313" key="2">
    <source>
        <dbReference type="Proteomes" id="UP000299102"/>
    </source>
</evidence>
<dbReference type="EMBL" id="BGZK01000052">
    <property type="protein sequence ID" value="GBP12600.1"/>
    <property type="molecule type" value="Genomic_DNA"/>
</dbReference>
<evidence type="ECO:0000313" key="1">
    <source>
        <dbReference type="EMBL" id="GBP12600.1"/>
    </source>
</evidence>
<keyword evidence="2" id="KW-1185">Reference proteome</keyword>